<dbReference type="GO" id="GO:0003777">
    <property type="term" value="F:microtubule motor activity"/>
    <property type="evidence" value="ECO:0007669"/>
    <property type="project" value="InterPro"/>
</dbReference>
<dbReference type="GO" id="GO:0008017">
    <property type="term" value="F:microtubule binding"/>
    <property type="evidence" value="ECO:0007669"/>
    <property type="project" value="InterPro"/>
</dbReference>
<evidence type="ECO:0000313" key="7">
    <source>
        <dbReference type="Proteomes" id="UP000435112"/>
    </source>
</evidence>
<feature type="region of interest" description="Disordered" evidence="2">
    <location>
        <begin position="74"/>
        <end position="95"/>
    </location>
</feature>
<comment type="similarity">
    <text evidence="1">Belongs to the TRAFAC class myosin-kinesin ATPase superfamily. Kinesin family.</text>
</comment>
<dbReference type="InterPro" id="IPR036961">
    <property type="entry name" value="Kinesin_motor_dom_sf"/>
</dbReference>
<comment type="caution">
    <text evidence="1">Lacks conserved residue(s) required for the propagation of feature annotation.</text>
</comment>
<dbReference type="EMBL" id="QXFU01001287">
    <property type="protein sequence ID" value="KAE9005808.1"/>
    <property type="molecule type" value="Genomic_DNA"/>
</dbReference>
<name>A0A6A3KK32_9STRA</name>
<gene>
    <name evidence="4" type="ORF">PR002_g16660</name>
    <name evidence="5" type="ORF">PR003_g17278</name>
</gene>
<sequence length="95" mass="10503">MTGGSPRHRFEDRGLIARALSRVFQRTQQDADHSYTLRVSYLEIYNDRLIDILAPDVSSSGTGNALKDLASRRKLADKGRAGPHHGARVQRGACV</sequence>
<dbReference type="PROSITE" id="PS50067">
    <property type="entry name" value="KINESIN_MOTOR_2"/>
    <property type="match status" value="1"/>
</dbReference>
<evidence type="ECO:0000256" key="1">
    <source>
        <dbReference type="PROSITE-ProRule" id="PRU00283"/>
    </source>
</evidence>
<keyword evidence="6" id="KW-1185">Reference proteome</keyword>
<dbReference type="InterPro" id="IPR027417">
    <property type="entry name" value="P-loop_NTPase"/>
</dbReference>
<dbReference type="Proteomes" id="UP000434957">
    <property type="component" value="Unassembled WGS sequence"/>
</dbReference>
<evidence type="ECO:0000313" key="4">
    <source>
        <dbReference type="EMBL" id="KAE9005808.1"/>
    </source>
</evidence>
<protein>
    <recommendedName>
        <fullName evidence="3">Kinesin motor domain-containing protein</fullName>
    </recommendedName>
</protein>
<dbReference type="SUPFAM" id="SSF52540">
    <property type="entry name" value="P-loop containing nucleoside triphosphate hydrolases"/>
    <property type="match status" value="1"/>
</dbReference>
<dbReference type="OrthoDB" id="3176171at2759"/>
<dbReference type="InterPro" id="IPR001752">
    <property type="entry name" value="Kinesin_motor_dom"/>
</dbReference>
<evidence type="ECO:0000259" key="3">
    <source>
        <dbReference type="PROSITE" id="PS50067"/>
    </source>
</evidence>
<dbReference type="Gene3D" id="3.40.850.10">
    <property type="entry name" value="Kinesin motor domain"/>
    <property type="match status" value="1"/>
</dbReference>
<dbReference type="EMBL" id="QXFT01001312">
    <property type="protein sequence ID" value="KAE9322266.1"/>
    <property type="molecule type" value="Genomic_DNA"/>
</dbReference>
<feature type="domain" description="Kinesin motor" evidence="3">
    <location>
        <begin position="1"/>
        <end position="95"/>
    </location>
</feature>
<proteinExistence type="inferred from homology"/>
<dbReference type="Proteomes" id="UP000435112">
    <property type="component" value="Unassembled WGS sequence"/>
</dbReference>
<dbReference type="GO" id="GO:0007018">
    <property type="term" value="P:microtubule-based movement"/>
    <property type="evidence" value="ECO:0007669"/>
    <property type="project" value="InterPro"/>
</dbReference>
<dbReference type="GO" id="GO:0005524">
    <property type="term" value="F:ATP binding"/>
    <property type="evidence" value="ECO:0007669"/>
    <property type="project" value="InterPro"/>
</dbReference>
<evidence type="ECO:0000313" key="5">
    <source>
        <dbReference type="EMBL" id="KAE9322266.1"/>
    </source>
</evidence>
<evidence type="ECO:0000256" key="2">
    <source>
        <dbReference type="SAM" id="MobiDB-lite"/>
    </source>
</evidence>
<dbReference type="Pfam" id="PF00225">
    <property type="entry name" value="Kinesin"/>
    <property type="match status" value="1"/>
</dbReference>
<comment type="caution">
    <text evidence="4">The sequence shown here is derived from an EMBL/GenBank/DDBJ whole genome shotgun (WGS) entry which is preliminary data.</text>
</comment>
<organism evidence="4 7">
    <name type="scientific">Phytophthora rubi</name>
    <dbReference type="NCBI Taxonomy" id="129364"/>
    <lineage>
        <taxon>Eukaryota</taxon>
        <taxon>Sar</taxon>
        <taxon>Stramenopiles</taxon>
        <taxon>Oomycota</taxon>
        <taxon>Peronosporomycetes</taxon>
        <taxon>Peronosporales</taxon>
        <taxon>Peronosporaceae</taxon>
        <taxon>Phytophthora</taxon>
    </lineage>
</organism>
<evidence type="ECO:0000313" key="6">
    <source>
        <dbReference type="Proteomes" id="UP000434957"/>
    </source>
</evidence>
<accession>A0A6A3KK32</accession>
<dbReference type="AlphaFoldDB" id="A0A6A3KK32"/>
<reference evidence="4 7" key="1">
    <citation type="submission" date="2018-09" db="EMBL/GenBank/DDBJ databases">
        <title>Genomic investigation of the strawberry pathogen Phytophthora fragariae indicates pathogenicity is determined by transcriptional variation in three key races.</title>
        <authorList>
            <person name="Adams T.M."/>
            <person name="Armitage A.D."/>
            <person name="Sobczyk M.K."/>
            <person name="Bates H.J."/>
            <person name="Dunwell J.M."/>
            <person name="Nellist C.F."/>
            <person name="Harrison R.J."/>
        </authorList>
    </citation>
    <scope>NUCLEOTIDE SEQUENCE [LARGE SCALE GENOMIC DNA]</scope>
    <source>
        <strain evidence="4 7">SCRP324</strain>
        <strain evidence="5 6">SCRP333</strain>
    </source>
</reference>